<name>A0A9P6C6S9_9AGAR</name>
<organism evidence="1 2">
    <name type="scientific">Macrolepiota fuliginosa MF-IS2</name>
    <dbReference type="NCBI Taxonomy" id="1400762"/>
    <lineage>
        <taxon>Eukaryota</taxon>
        <taxon>Fungi</taxon>
        <taxon>Dikarya</taxon>
        <taxon>Basidiomycota</taxon>
        <taxon>Agaricomycotina</taxon>
        <taxon>Agaricomycetes</taxon>
        <taxon>Agaricomycetidae</taxon>
        <taxon>Agaricales</taxon>
        <taxon>Agaricineae</taxon>
        <taxon>Agaricaceae</taxon>
        <taxon>Macrolepiota</taxon>
    </lineage>
</organism>
<evidence type="ECO:0000313" key="1">
    <source>
        <dbReference type="EMBL" id="KAF9450488.1"/>
    </source>
</evidence>
<comment type="caution">
    <text evidence="1">The sequence shown here is derived from an EMBL/GenBank/DDBJ whole genome shotgun (WGS) entry which is preliminary data.</text>
</comment>
<reference evidence="1" key="1">
    <citation type="submission" date="2020-11" db="EMBL/GenBank/DDBJ databases">
        <authorList>
            <consortium name="DOE Joint Genome Institute"/>
            <person name="Ahrendt S."/>
            <person name="Riley R."/>
            <person name="Andreopoulos W."/>
            <person name="Labutti K."/>
            <person name="Pangilinan J."/>
            <person name="Ruiz-Duenas F.J."/>
            <person name="Barrasa J.M."/>
            <person name="Sanchez-Garcia M."/>
            <person name="Camarero S."/>
            <person name="Miyauchi S."/>
            <person name="Serrano A."/>
            <person name="Linde D."/>
            <person name="Babiker R."/>
            <person name="Drula E."/>
            <person name="Ayuso-Fernandez I."/>
            <person name="Pacheco R."/>
            <person name="Padilla G."/>
            <person name="Ferreira P."/>
            <person name="Barriuso J."/>
            <person name="Kellner H."/>
            <person name="Castanera R."/>
            <person name="Alfaro M."/>
            <person name="Ramirez L."/>
            <person name="Pisabarro A.G."/>
            <person name="Kuo A."/>
            <person name="Tritt A."/>
            <person name="Lipzen A."/>
            <person name="He G."/>
            <person name="Yan M."/>
            <person name="Ng V."/>
            <person name="Cullen D."/>
            <person name="Martin F."/>
            <person name="Rosso M.-N."/>
            <person name="Henrissat B."/>
            <person name="Hibbett D."/>
            <person name="Martinez A.T."/>
            <person name="Grigoriev I.V."/>
        </authorList>
    </citation>
    <scope>NUCLEOTIDE SEQUENCE</scope>
    <source>
        <strain evidence="1">MF-IS2</strain>
    </source>
</reference>
<dbReference type="EMBL" id="MU151104">
    <property type="protein sequence ID" value="KAF9450488.1"/>
    <property type="molecule type" value="Genomic_DNA"/>
</dbReference>
<dbReference type="Gene3D" id="2.80.10.50">
    <property type="match status" value="1"/>
</dbReference>
<protein>
    <submittedName>
        <fullName evidence="1">Uncharacterized protein</fullName>
    </submittedName>
</protein>
<dbReference type="AlphaFoldDB" id="A0A9P6C6S9"/>
<sequence length="140" mass="15972">MAEGNIQHITTGVWKISDRHGNFLRDLDGHIRLAEEEAPGDLGKWDFNRLTDNEQDGFTITNHASGIHAWAEAKTSYSVQSGERIKWYIHPAGNGFFHISWPNEDFYWTSRGIMLGPVVLEGLGTHPDHQLWKLTWVGDF</sequence>
<evidence type="ECO:0000313" key="2">
    <source>
        <dbReference type="Proteomes" id="UP000807342"/>
    </source>
</evidence>
<keyword evidence="2" id="KW-1185">Reference proteome</keyword>
<proteinExistence type="predicted"/>
<dbReference type="Proteomes" id="UP000807342">
    <property type="component" value="Unassembled WGS sequence"/>
</dbReference>
<accession>A0A9P6C6S9</accession>
<gene>
    <name evidence="1" type="ORF">P691DRAFT_758156</name>
</gene>